<comment type="similarity">
    <text evidence="7">Belongs to the class-I aminoacyl-tRNA synthetase family.</text>
</comment>
<keyword evidence="4 7" id="KW-0067">ATP-binding</keyword>
<dbReference type="GeneID" id="28984477"/>
<keyword evidence="11" id="KW-1185">Reference proteome</keyword>
<dbReference type="Pfam" id="PF00749">
    <property type="entry name" value="tRNA-synt_1c"/>
    <property type="match status" value="1"/>
</dbReference>
<dbReference type="GO" id="GO:0005524">
    <property type="term" value="F:ATP binding"/>
    <property type="evidence" value="ECO:0007669"/>
    <property type="project" value="UniProtKB-KW"/>
</dbReference>
<evidence type="ECO:0000256" key="1">
    <source>
        <dbReference type="ARBA" id="ARBA00022490"/>
    </source>
</evidence>
<dbReference type="STRING" id="879819.A0A0J1AYR9"/>
<evidence type="ECO:0000256" key="5">
    <source>
        <dbReference type="ARBA" id="ARBA00022917"/>
    </source>
</evidence>
<dbReference type="GO" id="GO:0017102">
    <property type="term" value="C:methionyl glutamyl tRNA synthetase complex"/>
    <property type="evidence" value="ECO:0007669"/>
    <property type="project" value="TreeGrafter"/>
</dbReference>
<keyword evidence="2 7" id="KW-0436">Ligase</keyword>
<evidence type="ECO:0000259" key="8">
    <source>
        <dbReference type="Pfam" id="PF00749"/>
    </source>
</evidence>
<evidence type="ECO:0000313" key="11">
    <source>
        <dbReference type="Proteomes" id="UP000053611"/>
    </source>
</evidence>
<dbReference type="OrthoDB" id="10250478at2759"/>
<dbReference type="InterPro" id="IPR050132">
    <property type="entry name" value="Gln/Glu-tRNA_Ligase"/>
</dbReference>
<evidence type="ECO:0000256" key="3">
    <source>
        <dbReference type="ARBA" id="ARBA00022741"/>
    </source>
</evidence>
<dbReference type="GO" id="GO:0006424">
    <property type="term" value="P:glutamyl-tRNA aminoacylation"/>
    <property type="evidence" value="ECO:0007669"/>
    <property type="project" value="TreeGrafter"/>
</dbReference>
<dbReference type="PRINTS" id="PR00987">
    <property type="entry name" value="TRNASYNTHGLU"/>
</dbReference>
<dbReference type="InterPro" id="IPR020059">
    <property type="entry name" value="Glu/Gln-tRNA-synth_Ib_codon-bd"/>
</dbReference>
<dbReference type="Gene3D" id="3.40.50.620">
    <property type="entry name" value="HUPs"/>
    <property type="match status" value="1"/>
</dbReference>
<evidence type="ECO:0000256" key="2">
    <source>
        <dbReference type="ARBA" id="ARBA00022598"/>
    </source>
</evidence>
<feature type="domain" description="Glutamyl/glutaminyl-tRNA synthetase class Ib catalytic" evidence="8">
    <location>
        <begin position="64"/>
        <end position="366"/>
    </location>
</feature>
<keyword evidence="5 7" id="KW-0648">Protein biosynthesis</keyword>
<sequence length="569" mass="63440">MIFNDPRRTHLLRWFKYLDAQPALEAVRRAHRLAKNKVENERRRRRSCGEGLDAILPAVEEGGVVVRFECSTSSFLHVGQLKELLVNRYFADKHSGHLLLRFNDLRPLSEAGDFVNDIIADLGAIGLSFDRISRVTDHLDAMRHYARQLIQTGNAYMDDAPDDIAEEMKLPLTPSPRRDTRIEVNLERFEAMLMGTGSVEGRWVVRARIDSAPDAEALRDPIILFQSAISGNHSSSSVWPTHYFAGPIVDHCDGVTHVIRTIDSAASKQLYMWFVEQLGLRPPVISYLPRLDIECGPSSHKEVEHLAHEGLIRGWDDPRVGSVRGILARGMTPAALKKHVLDKSEVIIDTTLSWDELWYANRRAIDTVVPRYWAISDIGASVVAKVEGINRIFTSSKPLNKLNAEVGTKLMVYTTHIFLEQVDVLSLVEGEEITLMDFTTAVVRSLIKAPSPQGTVVKSLTLALNPHGNPKLTSKRFHWLPAAAPTAVLGGALTPVVLVKYPRPNYIGQCEVRTPALASPQVGQMRKGDILQFERKGFYVCHGTAPEGGLEFVAIPEGRSPRRRSTVLS</sequence>
<dbReference type="PANTHER" id="PTHR43097:SF5">
    <property type="entry name" value="GLUTAMATE--TRNA LIGASE"/>
    <property type="match status" value="1"/>
</dbReference>
<dbReference type="Pfam" id="PF03950">
    <property type="entry name" value="tRNA-synt_1c_C"/>
    <property type="match status" value="1"/>
</dbReference>
<dbReference type="AlphaFoldDB" id="A0A0J1AYR9"/>
<evidence type="ECO:0000259" key="9">
    <source>
        <dbReference type="Pfam" id="PF03950"/>
    </source>
</evidence>
<dbReference type="SUPFAM" id="SSF52374">
    <property type="entry name" value="Nucleotidylyl transferase"/>
    <property type="match status" value="1"/>
</dbReference>
<gene>
    <name evidence="10" type="ORF">CC85DRAFT_287438</name>
</gene>
<evidence type="ECO:0000256" key="4">
    <source>
        <dbReference type="ARBA" id="ARBA00022840"/>
    </source>
</evidence>
<evidence type="ECO:0000313" key="10">
    <source>
        <dbReference type="EMBL" id="KLT40464.1"/>
    </source>
</evidence>
<reference evidence="10 11" key="1">
    <citation type="submission" date="2015-03" db="EMBL/GenBank/DDBJ databases">
        <title>Genomics and transcriptomics of the oil-accumulating basidiomycete yeast T. oleaginosus allow insights into substrate utilization and the diverse evolutionary trajectories of mating systems in fungi.</title>
        <authorList>
            <consortium name="DOE Joint Genome Institute"/>
            <person name="Kourist R."/>
            <person name="Kracht O."/>
            <person name="Bracharz F."/>
            <person name="Lipzen A."/>
            <person name="Nolan M."/>
            <person name="Ohm R."/>
            <person name="Grigoriev I."/>
            <person name="Sun S."/>
            <person name="Heitman J."/>
            <person name="Bruck T."/>
            <person name="Nowrousian M."/>
        </authorList>
    </citation>
    <scope>NUCLEOTIDE SEQUENCE [LARGE SCALE GENOMIC DNA]</scope>
    <source>
        <strain evidence="10 11">IBC0246</strain>
    </source>
</reference>
<dbReference type="GO" id="GO:0016740">
    <property type="term" value="F:transferase activity"/>
    <property type="evidence" value="ECO:0007669"/>
    <property type="project" value="UniProtKB-KW"/>
</dbReference>
<accession>A0A0J1AYR9</accession>
<organism evidence="10 11">
    <name type="scientific">Cutaneotrichosporon oleaginosum</name>
    <dbReference type="NCBI Taxonomy" id="879819"/>
    <lineage>
        <taxon>Eukaryota</taxon>
        <taxon>Fungi</taxon>
        <taxon>Dikarya</taxon>
        <taxon>Basidiomycota</taxon>
        <taxon>Agaricomycotina</taxon>
        <taxon>Tremellomycetes</taxon>
        <taxon>Trichosporonales</taxon>
        <taxon>Trichosporonaceae</taxon>
        <taxon>Cutaneotrichosporon</taxon>
    </lineage>
</organism>
<keyword evidence="6 7" id="KW-0030">Aminoacyl-tRNA synthetase</keyword>
<dbReference type="SUPFAM" id="SSF50715">
    <property type="entry name" value="Ribosomal protein L25-like"/>
    <property type="match status" value="1"/>
</dbReference>
<keyword evidence="1" id="KW-0963">Cytoplasm</keyword>
<dbReference type="InterPro" id="IPR011035">
    <property type="entry name" value="Ribosomal_bL25/Gln-tRNA_synth"/>
</dbReference>
<dbReference type="GO" id="GO:0005829">
    <property type="term" value="C:cytosol"/>
    <property type="evidence" value="ECO:0007669"/>
    <property type="project" value="TreeGrafter"/>
</dbReference>
<dbReference type="InterPro" id="IPR000924">
    <property type="entry name" value="Glu/Gln-tRNA-synth"/>
</dbReference>
<protein>
    <submittedName>
        <fullName evidence="10">Nucleotidylyl transferase</fullName>
    </submittedName>
</protein>
<dbReference type="GO" id="GO:0004818">
    <property type="term" value="F:glutamate-tRNA ligase activity"/>
    <property type="evidence" value="ECO:0007669"/>
    <property type="project" value="TreeGrafter"/>
</dbReference>
<proteinExistence type="inferred from homology"/>
<dbReference type="PANTHER" id="PTHR43097">
    <property type="entry name" value="GLUTAMINE-TRNA LIGASE"/>
    <property type="match status" value="1"/>
</dbReference>
<evidence type="ECO:0000256" key="6">
    <source>
        <dbReference type="ARBA" id="ARBA00023146"/>
    </source>
</evidence>
<keyword evidence="10" id="KW-0808">Transferase</keyword>
<dbReference type="EMBL" id="KQ087234">
    <property type="protein sequence ID" value="KLT40464.1"/>
    <property type="molecule type" value="Genomic_DNA"/>
</dbReference>
<dbReference type="InterPro" id="IPR014729">
    <property type="entry name" value="Rossmann-like_a/b/a_fold"/>
</dbReference>
<evidence type="ECO:0000256" key="7">
    <source>
        <dbReference type="RuleBase" id="RU363037"/>
    </source>
</evidence>
<feature type="domain" description="Glutamyl/glutaminyl-tRNA synthetase class Ib anti-codon binding" evidence="9">
    <location>
        <begin position="370"/>
        <end position="447"/>
    </location>
</feature>
<dbReference type="Proteomes" id="UP000053611">
    <property type="component" value="Unassembled WGS sequence"/>
</dbReference>
<dbReference type="InterPro" id="IPR020058">
    <property type="entry name" value="Glu/Gln-tRNA-synth_Ib_cat-dom"/>
</dbReference>
<keyword evidence="3 7" id="KW-0547">Nucleotide-binding</keyword>
<dbReference type="RefSeq" id="XP_018276955.1">
    <property type="nucleotide sequence ID" value="XM_018423874.1"/>
</dbReference>
<name>A0A0J1AYR9_9TREE</name>